<feature type="transmembrane region" description="Helical" evidence="2">
    <location>
        <begin position="107"/>
        <end position="126"/>
    </location>
</feature>
<dbReference type="OrthoDB" id="9779233at2"/>
<feature type="transmembrane region" description="Helical" evidence="2">
    <location>
        <begin position="69"/>
        <end position="87"/>
    </location>
</feature>
<evidence type="ECO:0000256" key="2">
    <source>
        <dbReference type="SAM" id="Phobius"/>
    </source>
</evidence>
<proteinExistence type="predicted"/>
<feature type="transmembrane region" description="Helical" evidence="2">
    <location>
        <begin position="12"/>
        <end position="30"/>
    </location>
</feature>
<dbReference type="PROSITE" id="PS50244">
    <property type="entry name" value="S5A_REDUCTASE"/>
    <property type="match status" value="1"/>
</dbReference>
<dbReference type="KEGG" id="eke:EK0264_08845"/>
<reference evidence="3 4" key="1">
    <citation type="journal article" date="2018" name="Int. J. Syst. Evol. Microbiol.">
        <title>Epidermidibacterium keratini gen. nov., sp. nov., a member of the family Sporichthyaceae, isolated from keratin epidermis.</title>
        <authorList>
            <person name="Lee D.G."/>
            <person name="Trujillo M.E."/>
            <person name="Kang S."/>
            <person name="Nam J.J."/>
            <person name="Kim Y.J."/>
        </authorList>
    </citation>
    <scope>NUCLEOTIDE SEQUENCE [LARGE SCALE GENOMIC DNA]</scope>
    <source>
        <strain evidence="3 4">EPI-7</strain>
    </source>
</reference>
<dbReference type="InterPro" id="IPR010721">
    <property type="entry name" value="UstE-like"/>
</dbReference>
<dbReference type="EMBL" id="CP047156">
    <property type="protein sequence ID" value="QHC00377.1"/>
    <property type="molecule type" value="Genomic_DNA"/>
</dbReference>
<dbReference type="PANTHER" id="PTHR32251:SF17">
    <property type="entry name" value="STEROID 5-ALPHA REDUCTASE C-TERMINAL DOMAIN-CONTAINING PROTEIN"/>
    <property type="match status" value="1"/>
</dbReference>
<dbReference type="Gene3D" id="1.20.120.1630">
    <property type="match status" value="1"/>
</dbReference>
<protein>
    <submittedName>
        <fullName evidence="3">DUF1295 domain-containing protein</fullName>
    </submittedName>
</protein>
<name>A0A7L4YP91_9ACTN</name>
<feature type="region of interest" description="Disordered" evidence="1">
    <location>
        <begin position="249"/>
        <end position="277"/>
    </location>
</feature>
<sequence length="277" mass="30257">MSFDADGFVGALPWTALAIFGVLVITYIGGRIAGRHSVVDVAWGLLFIAAALTAYLLSAGSGDGLRRALLLGTVTIWGLRLAIHIGVRSRGKGEDPRYAAMLRDKGLLATILMVYGLQGLLAWVISMPVIVGMYAGGGWWPVVWLGVAIWAFGLAFEAIGDAQLERYKANPERPRVLDTGLWRYTRHPNYFGDACVWVGIFLISASAWPGVLTVLSPAIMVYLLAFGSGKKVLERSMAKRPGYQDYMRRTSGFFPLPPSRRSSSTEAPSRWSSSEER</sequence>
<feature type="transmembrane region" description="Helical" evidence="2">
    <location>
        <begin position="37"/>
        <end position="57"/>
    </location>
</feature>
<feature type="transmembrane region" description="Helical" evidence="2">
    <location>
        <begin position="214"/>
        <end position="233"/>
    </location>
</feature>
<evidence type="ECO:0000313" key="3">
    <source>
        <dbReference type="EMBL" id="QHC00377.1"/>
    </source>
</evidence>
<gene>
    <name evidence="3" type="ORF">EK0264_08845</name>
</gene>
<keyword evidence="2" id="KW-0472">Membrane</keyword>
<accession>A0A7L4YP91</accession>
<dbReference type="InParanoid" id="A0A7L4YP91"/>
<feature type="compositionally biased region" description="Polar residues" evidence="1">
    <location>
        <begin position="265"/>
        <end position="277"/>
    </location>
</feature>
<keyword evidence="4" id="KW-1185">Reference proteome</keyword>
<dbReference type="Proteomes" id="UP000463857">
    <property type="component" value="Chromosome"/>
</dbReference>
<dbReference type="Pfam" id="PF06966">
    <property type="entry name" value="DUF1295"/>
    <property type="match status" value="1"/>
</dbReference>
<dbReference type="FunCoup" id="A0A7L4YP91">
    <property type="interactions" value="46"/>
</dbReference>
<evidence type="ECO:0000256" key="1">
    <source>
        <dbReference type="SAM" id="MobiDB-lite"/>
    </source>
</evidence>
<keyword evidence="2" id="KW-1133">Transmembrane helix</keyword>
<feature type="transmembrane region" description="Helical" evidence="2">
    <location>
        <begin position="138"/>
        <end position="159"/>
    </location>
</feature>
<dbReference type="AlphaFoldDB" id="A0A7L4YP91"/>
<organism evidence="3 4">
    <name type="scientific">Epidermidibacterium keratini</name>
    <dbReference type="NCBI Taxonomy" id="1891644"/>
    <lineage>
        <taxon>Bacteria</taxon>
        <taxon>Bacillati</taxon>
        <taxon>Actinomycetota</taxon>
        <taxon>Actinomycetes</taxon>
        <taxon>Sporichthyales</taxon>
        <taxon>Sporichthyaceae</taxon>
        <taxon>Epidermidibacterium</taxon>
    </lineage>
</organism>
<dbReference type="PANTHER" id="PTHR32251">
    <property type="entry name" value="3-OXO-5-ALPHA-STEROID 4-DEHYDROGENASE"/>
    <property type="match status" value="1"/>
</dbReference>
<evidence type="ECO:0000313" key="4">
    <source>
        <dbReference type="Proteomes" id="UP000463857"/>
    </source>
</evidence>
<dbReference type="GO" id="GO:0016020">
    <property type="term" value="C:membrane"/>
    <property type="evidence" value="ECO:0007669"/>
    <property type="project" value="TreeGrafter"/>
</dbReference>
<dbReference type="RefSeq" id="WP_159544800.1">
    <property type="nucleotide sequence ID" value="NZ_CP047156.1"/>
</dbReference>
<keyword evidence="2" id="KW-0812">Transmembrane</keyword>